<evidence type="ECO:0000313" key="5">
    <source>
        <dbReference type="EMBL" id="GAV59726.1"/>
    </source>
</evidence>
<dbReference type="InterPro" id="IPR039994">
    <property type="entry name" value="NO66-like"/>
</dbReference>
<name>A0A1Q3AVF4_CEPFO</name>
<keyword evidence="3" id="KW-0804">Transcription</keyword>
<keyword evidence="6" id="KW-1185">Reference proteome</keyword>
<comment type="subcellular location">
    <subcellularLocation>
        <location evidence="3">Nucleus</location>
    </subcellularLocation>
</comment>
<evidence type="ECO:0000256" key="2">
    <source>
        <dbReference type="ARBA" id="ARBA00023004"/>
    </source>
</evidence>
<dbReference type="Proteomes" id="UP000187406">
    <property type="component" value="Unassembled WGS sequence"/>
</dbReference>
<dbReference type="GO" id="GO:0032453">
    <property type="term" value="F:histone H3K4 demethylase activity"/>
    <property type="evidence" value="ECO:0007669"/>
    <property type="project" value="TreeGrafter"/>
</dbReference>
<dbReference type="GO" id="GO:0005506">
    <property type="term" value="F:iron ion binding"/>
    <property type="evidence" value="ECO:0007669"/>
    <property type="project" value="UniProtKB-UniRule"/>
</dbReference>
<gene>
    <name evidence="5" type="ORF">CFOL_v3_03257</name>
</gene>
<organism evidence="5 6">
    <name type="scientific">Cephalotus follicularis</name>
    <name type="common">Albany pitcher plant</name>
    <dbReference type="NCBI Taxonomy" id="3775"/>
    <lineage>
        <taxon>Eukaryota</taxon>
        <taxon>Viridiplantae</taxon>
        <taxon>Streptophyta</taxon>
        <taxon>Embryophyta</taxon>
        <taxon>Tracheophyta</taxon>
        <taxon>Spermatophyta</taxon>
        <taxon>Magnoliopsida</taxon>
        <taxon>eudicotyledons</taxon>
        <taxon>Gunneridae</taxon>
        <taxon>Pentapetalae</taxon>
        <taxon>rosids</taxon>
        <taxon>fabids</taxon>
        <taxon>Oxalidales</taxon>
        <taxon>Cephalotaceae</taxon>
        <taxon>Cephalotus</taxon>
    </lineage>
</organism>
<protein>
    <recommendedName>
        <fullName evidence="3">Bifunctional lysine-specific demethylase and histidyl-hydroxylase</fullName>
        <ecNumber evidence="3">1.14.11.-</ecNumber>
    </recommendedName>
</protein>
<keyword evidence="3" id="KW-0223">Dioxygenase</keyword>
<dbReference type="GO" id="GO:0051864">
    <property type="term" value="F:histone H3K36 demethylase activity"/>
    <property type="evidence" value="ECO:0007669"/>
    <property type="project" value="TreeGrafter"/>
</dbReference>
<keyword evidence="2 3" id="KW-0408">Iron</keyword>
<dbReference type="InParanoid" id="A0A1Q3AVF4"/>
<dbReference type="Gene3D" id="2.60.120.650">
    <property type="entry name" value="Cupin"/>
    <property type="match status" value="1"/>
</dbReference>
<keyword evidence="3" id="KW-0805">Transcription regulation</keyword>
<evidence type="ECO:0000259" key="4">
    <source>
        <dbReference type="PROSITE" id="PS51184"/>
    </source>
</evidence>
<evidence type="ECO:0000256" key="1">
    <source>
        <dbReference type="ARBA" id="ARBA00022723"/>
    </source>
</evidence>
<sequence>MNKRSRKRKLTSSHPHADSDTIFTLLLASLSNPNPNSNTNSLIKNCLNNFPLSKHQIIPIPILSLLPVLLTSNYDDAIVCRTAEIVGQASLLSLEMNEQLALDCDIVKCLVSVLAAAMFKRKDVSVRVCNAVLDLSTTSLGRERLLQFSALETLMFGFLQVSKSSIPVFLSNVEKGSVACLKLAFKADEFPILLLDAAIILINTCNIEQLEKIPRKLSDSFLVFLQELWAVVHHQMLHGSIFKSNQGVNFYLSNIRIYNLAEGIFRLSINTVQFTNPSTCEAVKGSIFGMSNSSFKDFMLKNWESSPFLVRDLSKGKIEKDDVFGSVVKSLNCNEPGPSFLSSILQSMVSCPPIASDELNILSFLKEMRTSLGCPMIYQQDIRALKTESHSTGEVHFFRDCSDSCYSKGPLYICIEDIMKCEDAFREGYTIALRGMEFRFKSIAAIADGLASLFGQPSVGANIYLTPPNSQGLARHYDDHCVFVCQLFGTKQWKISCHPNMQLPRLYDSLDSLQSSENETSMAACTQISLREGDILYIPRGFSHEALTENCEQSGSAGFSLHLTLGIEVEPPFEWEGFAHIALYCWNQTQKQTHQASVESLSGILDVMSVNLLHVMIGLFGESDPIFRKACLVAAISLQQGTNDWLHLNQKIIFNHVITRISKSRFSDAFLSGEMAIKKNEDPFQRMRWIRLLSQERKTIDEYDGHTPLMGMGNLLPVYAEQKETAELAFNLVKSKFCCEVLFEDVIGSYLMLLEKYKKARKQYGDGMLSLHL</sequence>
<keyword evidence="3" id="KW-0560">Oxidoreductase</keyword>
<feature type="domain" description="JmjC" evidence="4">
    <location>
        <begin position="429"/>
        <end position="584"/>
    </location>
</feature>
<proteinExistence type="inferred from homology"/>
<dbReference type="EMBL" id="BDDD01000122">
    <property type="protein sequence ID" value="GAV59726.1"/>
    <property type="molecule type" value="Genomic_DNA"/>
</dbReference>
<dbReference type="SUPFAM" id="SSF51197">
    <property type="entry name" value="Clavaminate synthase-like"/>
    <property type="match status" value="1"/>
</dbReference>
<dbReference type="OrthoDB" id="425950at2759"/>
<comment type="similarity">
    <text evidence="3">Belongs to the ROX family.</text>
</comment>
<comment type="caution">
    <text evidence="5">The sequence shown here is derived from an EMBL/GenBank/DDBJ whole genome shotgun (WGS) entry which is preliminary data.</text>
</comment>
<keyword evidence="1 3" id="KW-0479">Metal-binding</keyword>
<reference evidence="6" key="1">
    <citation type="submission" date="2016-04" db="EMBL/GenBank/DDBJ databases">
        <title>Cephalotus genome sequencing.</title>
        <authorList>
            <person name="Fukushima K."/>
            <person name="Hasebe M."/>
            <person name="Fang X."/>
        </authorList>
    </citation>
    <scope>NUCLEOTIDE SEQUENCE [LARGE SCALE GENOMIC DNA]</scope>
    <source>
        <strain evidence="6">cv. St1</strain>
    </source>
</reference>
<keyword evidence="3" id="KW-0539">Nucleus</keyword>
<dbReference type="EC" id="1.14.11.-" evidence="3"/>
<evidence type="ECO:0000313" key="6">
    <source>
        <dbReference type="Proteomes" id="UP000187406"/>
    </source>
</evidence>
<dbReference type="GO" id="GO:0005730">
    <property type="term" value="C:nucleolus"/>
    <property type="evidence" value="ECO:0007669"/>
    <property type="project" value="TreeGrafter"/>
</dbReference>
<dbReference type="PROSITE" id="PS51184">
    <property type="entry name" value="JMJC"/>
    <property type="match status" value="1"/>
</dbReference>
<accession>A0A1Q3AVF4</accession>
<dbReference type="PANTHER" id="PTHR13096">
    <property type="entry name" value="MINA53 MYC INDUCED NUCLEAR ANTIGEN"/>
    <property type="match status" value="1"/>
</dbReference>
<dbReference type="PANTHER" id="PTHR13096:SF9">
    <property type="entry name" value="BIFUNCTIONAL LYSINE-SPECIFIC DEMETHYLASE AND HISTIDYL-HYDROXYLASE"/>
    <property type="match status" value="1"/>
</dbReference>
<evidence type="ECO:0000256" key="3">
    <source>
        <dbReference type="RuleBase" id="RU366061"/>
    </source>
</evidence>
<dbReference type="AlphaFoldDB" id="A0A1Q3AVF4"/>
<dbReference type="STRING" id="3775.A0A1Q3AVF4"/>
<dbReference type="Pfam" id="PF08007">
    <property type="entry name" value="JmjC_2"/>
    <property type="match status" value="1"/>
</dbReference>
<dbReference type="InterPro" id="IPR003347">
    <property type="entry name" value="JmjC_dom"/>
</dbReference>
<comment type="cofactor">
    <cofactor evidence="3">
        <name>Fe(2+)</name>
        <dbReference type="ChEBI" id="CHEBI:29033"/>
    </cofactor>
    <text evidence="3">Binds 1 Fe(2+) ion per subunit.</text>
</comment>
<comment type="function">
    <text evidence="3">Oxygenase that can act as both a histone lysine demethylase and a ribosomal histidine hydroxylase.</text>
</comment>